<evidence type="ECO:0000259" key="1">
    <source>
        <dbReference type="Pfam" id="PF00144"/>
    </source>
</evidence>
<dbReference type="RefSeq" id="WP_044387330.1">
    <property type="nucleotide sequence ID" value="NZ_CP010849.1"/>
</dbReference>
<sequence>MPRRARAAGRRTLLVTLVALAVLCGCTGGSRVSSTPKPPGSGTEEEVERAVERLVRTDGFPAALAAVSDGDGRVRDYTAGVADLATGAPVPVNGRVRAASNTKTFTAVVVLQLVGEGRVRLDGPVETYLPGLLRGDGIDGRRVTVRHLLQHTSGLPDYTDSLSEDPFPRRDRYTPPRELLDLALAHPARFPPGARWEYSNTNYVLAGLLAQAVTGRPLAELVTRRIIEPLRLRHTYFPATGDRHIRGPHPKGYHATRPGRELKDITVMDPSWGWAAGQLITTPRDLNRFYTALLKGKLLEPAQLRQMRTTVGAQDLWPGARYGLGLVSTPLSCGGLAWGHGGDIPGFHTRGGATDDGRSVTLALTALPTALPDAEAAARHVLSAVDAALCD</sequence>
<dbReference type="Gene3D" id="3.40.710.10">
    <property type="entry name" value="DD-peptidase/beta-lactamase superfamily"/>
    <property type="match status" value="1"/>
</dbReference>
<gene>
    <name evidence="2" type="ORF">TU94_02510</name>
</gene>
<dbReference type="Pfam" id="PF00144">
    <property type="entry name" value="Beta-lactamase"/>
    <property type="match status" value="1"/>
</dbReference>
<dbReference type="EMBL" id="CP010849">
    <property type="protein sequence ID" value="AJP05462.1"/>
    <property type="molecule type" value="Genomic_DNA"/>
</dbReference>
<feature type="domain" description="Beta-lactamase-related" evidence="1">
    <location>
        <begin position="47"/>
        <end position="384"/>
    </location>
</feature>
<name>A0A0C5FZG2_9ACTN</name>
<dbReference type="Proteomes" id="UP000032234">
    <property type="component" value="Chromosome"/>
</dbReference>
<protein>
    <submittedName>
        <fullName evidence="2">Beta-lactamase</fullName>
    </submittedName>
</protein>
<dbReference type="HOGENOM" id="CLU_020027_2_3_11"/>
<dbReference type="InterPro" id="IPR050491">
    <property type="entry name" value="AmpC-like"/>
</dbReference>
<reference evidence="2 3" key="1">
    <citation type="submission" date="2015-02" db="EMBL/GenBank/DDBJ databases">
        <title>Genome sequence of thermotolerant Streptomyces cyaneogriseus subsp. Noncyanogenus NMWT1, the producer of nematocidal antibiotics nemadectin.</title>
        <authorList>
            <person name="Wang H."/>
            <person name="Li C."/>
            <person name="Xiang W."/>
            <person name="Wang X."/>
        </authorList>
    </citation>
    <scope>NUCLEOTIDE SEQUENCE [LARGE SCALE GENOMIC DNA]</scope>
    <source>
        <strain evidence="2 3">NMWT 1</strain>
    </source>
</reference>
<organism evidence="2 3">
    <name type="scientific">Streptomyces cyaneogriseus subsp. noncyanogenus</name>
    <dbReference type="NCBI Taxonomy" id="477245"/>
    <lineage>
        <taxon>Bacteria</taxon>
        <taxon>Bacillati</taxon>
        <taxon>Actinomycetota</taxon>
        <taxon>Actinomycetes</taxon>
        <taxon>Kitasatosporales</taxon>
        <taxon>Streptomycetaceae</taxon>
        <taxon>Streptomyces</taxon>
    </lineage>
</organism>
<evidence type="ECO:0000313" key="2">
    <source>
        <dbReference type="EMBL" id="AJP05462.1"/>
    </source>
</evidence>
<dbReference type="PANTHER" id="PTHR46825:SF7">
    <property type="entry name" value="D-ALANYL-D-ALANINE CARBOXYPEPTIDASE"/>
    <property type="match status" value="1"/>
</dbReference>
<dbReference type="AlphaFoldDB" id="A0A0C5FZG2"/>
<dbReference type="InterPro" id="IPR012338">
    <property type="entry name" value="Beta-lactam/transpept-like"/>
</dbReference>
<dbReference type="KEGG" id="scw:TU94_02510"/>
<dbReference type="OrthoDB" id="5177574at2"/>
<evidence type="ECO:0000313" key="3">
    <source>
        <dbReference type="Proteomes" id="UP000032234"/>
    </source>
</evidence>
<dbReference type="PANTHER" id="PTHR46825">
    <property type="entry name" value="D-ALANYL-D-ALANINE-CARBOXYPEPTIDASE/ENDOPEPTIDASE AMPH"/>
    <property type="match status" value="1"/>
</dbReference>
<accession>A0A0C5FZG2</accession>
<dbReference type="PROSITE" id="PS51257">
    <property type="entry name" value="PROKAR_LIPOPROTEIN"/>
    <property type="match status" value="1"/>
</dbReference>
<dbReference type="PATRIC" id="fig|477245.3.peg.563"/>
<keyword evidence="3" id="KW-1185">Reference proteome</keyword>
<dbReference type="STRING" id="477245.TU94_02510"/>
<proteinExistence type="predicted"/>
<dbReference type="InterPro" id="IPR001466">
    <property type="entry name" value="Beta-lactam-related"/>
</dbReference>
<dbReference type="SUPFAM" id="SSF56601">
    <property type="entry name" value="beta-lactamase/transpeptidase-like"/>
    <property type="match status" value="1"/>
</dbReference>